<keyword evidence="3" id="KW-1185">Reference proteome</keyword>
<organism evidence="2 3">
    <name type="scientific">Choiromyces venosus 120613-1</name>
    <dbReference type="NCBI Taxonomy" id="1336337"/>
    <lineage>
        <taxon>Eukaryota</taxon>
        <taxon>Fungi</taxon>
        <taxon>Dikarya</taxon>
        <taxon>Ascomycota</taxon>
        <taxon>Pezizomycotina</taxon>
        <taxon>Pezizomycetes</taxon>
        <taxon>Pezizales</taxon>
        <taxon>Tuberaceae</taxon>
        <taxon>Choiromyces</taxon>
    </lineage>
</organism>
<reference evidence="2 3" key="1">
    <citation type="journal article" date="2018" name="Nat. Ecol. Evol.">
        <title>Pezizomycetes genomes reveal the molecular basis of ectomycorrhizal truffle lifestyle.</title>
        <authorList>
            <person name="Murat C."/>
            <person name="Payen T."/>
            <person name="Noel B."/>
            <person name="Kuo A."/>
            <person name="Morin E."/>
            <person name="Chen J."/>
            <person name="Kohler A."/>
            <person name="Krizsan K."/>
            <person name="Balestrini R."/>
            <person name="Da Silva C."/>
            <person name="Montanini B."/>
            <person name="Hainaut M."/>
            <person name="Levati E."/>
            <person name="Barry K.W."/>
            <person name="Belfiori B."/>
            <person name="Cichocki N."/>
            <person name="Clum A."/>
            <person name="Dockter R.B."/>
            <person name="Fauchery L."/>
            <person name="Guy J."/>
            <person name="Iotti M."/>
            <person name="Le Tacon F."/>
            <person name="Lindquist E.A."/>
            <person name="Lipzen A."/>
            <person name="Malagnac F."/>
            <person name="Mello A."/>
            <person name="Molinier V."/>
            <person name="Miyauchi S."/>
            <person name="Poulain J."/>
            <person name="Riccioni C."/>
            <person name="Rubini A."/>
            <person name="Sitrit Y."/>
            <person name="Splivallo R."/>
            <person name="Traeger S."/>
            <person name="Wang M."/>
            <person name="Zifcakova L."/>
            <person name="Wipf D."/>
            <person name="Zambonelli A."/>
            <person name="Paolocci F."/>
            <person name="Nowrousian M."/>
            <person name="Ottonello S."/>
            <person name="Baldrian P."/>
            <person name="Spatafora J.W."/>
            <person name="Henrissat B."/>
            <person name="Nagy L.G."/>
            <person name="Aury J.M."/>
            <person name="Wincker P."/>
            <person name="Grigoriev I.V."/>
            <person name="Bonfante P."/>
            <person name="Martin F.M."/>
        </authorList>
    </citation>
    <scope>NUCLEOTIDE SEQUENCE [LARGE SCALE GENOMIC DNA]</scope>
    <source>
        <strain evidence="2 3">120613-1</strain>
    </source>
</reference>
<dbReference type="OrthoDB" id="529205at2759"/>
<gene>
    <name evidence="2" type="ORF">L873DRAFT_1627481</name>
</gene>
<feature type="non-terminal residue" evidence="2">
    <location>
        <position position="76"/>
    </location>
</feature>
<protein>
    <submittedName>
        <fullName evidence="2">Uncharacterized protein</fullName>
    </submittedName>
</protein>
<name>A0A3N4KJA9_9PEZI</name>
<dbReference type="Proteomes" id="UP000276215">
    <property type="component" value="Unassembled WGS sequence"/>
</dbReference>
<dbReference type="AlphaFoldDB" id="A0A3N4KJA9"/>
<evidence type="ECO:0000256" key="1">
    <source>
        <dbReference type="SAM" id="MobiDB-lite"/>
    </source>
</evidence>
<accession>A0A3N4KJA9</accession>
<evidence type="ECO:0000313" key="2">
    <source>
        <dbReference type="EMBL" id="RPB05935.1"/>
    </source>
</evidence>
<sequence length="76" mass="8630">RFMGTSSRHDNDPEVIERNKQSVLRKNAKGSTEVPHWHEELATDAEAFVKSYREEIDSSGIEIAKVQKATKKSDSK</sequence>
<feature type="compositionally biased region" description="Basic and acidic residues" evidence="1">
    <location>
        <begin position="7"/>
        <end position="20"/>
    </location>
</feature>
<dbReference type="EMBL" id="ML120351">
    <property type="protein sequence ID" value="RPB05935.1"/>
    <property type="molecule type" value="Genomic_DNA"/>
</dbReference>
<feature type="region of interest" description="Disordered" evidence="1">
    <location>
        <begin position="1"/>
        <end position="35"/>
    </location>
</feature>
<evidence type="ECO:0000313" key="3">
    <source>
        <dbReference type="Proteomes" id="UP000276215"/>
    </source>
</evidence>
<feature type="non-terminal residue" evidence="2">
    <location>
        <position position="1"/>
    </location>
</feature>
<proteinExistence type="predicted"/>